<comment type="caution">
    <text evidence="12">The sequence shown here is derived from an EMBL/GenBank/DDBJ whole genome shotgun (WGS) entry which is preliminary data.</text>
</comment>
<evidence type="ECO:0000256" key="9">
    <source>
        <dbReference type="SAM" id="MobiDB-lite"/>
    </source>
</evidence>
<dbReference type="Gene3D" id="1.20.5.1930">
    <property type="match status" value="1"/>
</dbReference>
<proteinExistence type="predicted"/>
<dbReference type="PROSITE" id="PS50109">
    <property type="entry name" value="HIS_KIN"/>
    <property type="match status" value="1"/>
</dbReference>
<feature type="compositionally biased region" description="Gly residues" evidence="9">
    <location>
        <begin position="305"/>
        <end position="319"/>
    </location>
</feature>
<keyword evidence="5" id="KW-0547">Nucleotide-binding</keyword>
<sequence>MARAWPGLARRVRDISRRAFYVDLAIAVVVLLLQTTLALTVTEAGGTTPDAVGWLLLTAAALPLPCRRRAPLVTLGLVLTVTVPYHAMGNVHVAGTAAALLALYTVAAAGPPLRTVICVTVVLSVVTVAMLLTPEHDAEVSGDILRSLGWVLVAPAFGEMVRVHRRYIAAVVERAERAERTREEEAARRVTEERLRIARDLHDLLAHSITLIGVQTSVAAHVLIADPDKLDRDTIAAALDGIADTCREARAELRTTLGVLRGDEQGAGDSLDPLPRLDGLPDLVRIARSAGAEVVLAVETAGTAGPAGNGGRLPVGAGDGSRLPVGPGGGPGLALGPGGGGGPGDGSGFGDGPGLGGGDTRTGSGTPDTVPAAGGTGSVTGTRTRAERVAVPAAVGAAAYRIVQESLTNAVRHAGPDVSIRVAAHIERTGPARALRITVTDSGPGPGAHPEPEAPAGGGFGIAGMRERARTVGGTLKAGARPGGGFMVTAVLPLDGRSRLEDPS</sequence>
<keyword evidence="3" id="KW-0597">Phosphoprotein</keyword>
<evidence type="ECO:0000256" key="1">
    <source>
        <dbReference type="ARBA" id="ARBA00000085"/>
    </source>
</evidence>
<name>A0ABS0NHW0_9ACTN</name>
<keyword evidence="10" id="KW-0472">Membrane</keyword>
<evidence type="ECO:0000256" key="5">
    <source>
        <dbReference type="ARBA" id="ARBA00022741"/>
    </source>
</evidence>
<feature type="transmembrane region" description="Helical" evidence="10">
    <location>
        <begin position="20"/>
        <end position="39"/>
    </location>
</feature>
<keyword evidence="8" id="KW-0902">Two-component regulatory system</keyword>
<feature type="compositionally biased region" description="Gly residues" evidence="9">
    <location>
        <begin position="326"/>
        <end position="360"/>
    </location>
</feature>
<dbReference type="GO" id="GO:0016301">
    <property type="term" value="F:kinase activity"/>
    <property type="evidence" value="ECO:0007669"/>
    <property type="project" value="UniProtKB-KW"/>
</dbReference>
<dbReference type="Proteomes" id="UP000807371">
    <property type="component" value="Unassembled WGS sequence"/>
</dbReference>
<evidence type="ECO:0000256" key="7">
    <source>
        <dbReference type="ARBA" id="ARBA00022840"/>
    </source>
</evidence>
<dbReference type="CDD" id="cd16917">
    <property type="entry name" value="HATPase_UhpB-NarQ-NarX-like"/>
    <property type="match status" value="1"/>
</dbReference>
<gene>
    <name evidence="12" type="ORF">IHE55_08165</name>
</gene>
<evidence type="ECO:0000313" key="12">
    <source>
        <dbReference type="EMBL" id="MBH5334769.1"/>
    </source>
</evidence>
<dbReference type="SUPFAM" id="SSF55874">
    <property type="entry name" value="ATPase domain of HSP90 chaperone/DNA topoisomerase II/histidine kinase"/>
    <property type="match status" value="1"/>
</dbReference>
<evidence type="ECO:0000256" key="2">
    <source>
        <dbReference type="ARBA" id="ARBA00012438"/>
    </source>
</evidence>
<feature type="transmembrane region" description="Helical" evidence="10">
    <location>
        <begin position="113"/>
        <end position="132"/>
    </location>
</feature>
<keyword evidence="10" id="KW-0812">Transmembrane</keyword>
<dbReference type="InterPro" id="IPR003594">
    <property type="entry name" value="HATPase_dom"/>
</dbReference>
<dbReference type="PANTHER" id="PTHR24421">
    <property type="entry name" value="NITRATE/NITRITE SENSOR PROTEIN NARX-RELATED"/>
    <property type="match status" value="1"/>
</dbReference>
<evidence type="ECO:0000259" key="11">
    <source>
        <dbReference type="PROSITE" id="PS50109"/>
    </source>
</evidence>
<dbReference type="PANTHER" id="PTHR24421:SF10">
    <property type="entry name" value="NITRATE_NITRITE SENSOR PROTEIN NARQ"/>
    <property type="match status" value="1"/>
</dbReference>
<dbReference type="EC" id="2.7.13.3" evidence="2"/>
<evidence type="ECO:0000313" key="13">
    <source>
        <dbReference type="Proteomes" id="UP000807371"/>
    </source>
</evidence>
<dbReference type="RefSeq" id="WP_197988419.1">
    <property type="nucleotide sequence ID" value="NZ_JACYXC010000001.1"/>
</dbReference>
<dbReference type="Pfam" id="PF23539">
    <property type="entry name" value="DUF7134"/>
    <property type="match status" value="1"/>
</dbReference>
<dbReference type="EMBL" id="JACYXC010000001">
    <property type="protein sequence ID" value="MBH5334769.1"/>
    <property type="molecule type" value="Genomic_DNA"/>
</dbReference>
<dbReference type="InterPro" id="IPR011712">
    <property type="entry name" value="Sig_transdc_His_kin_sub3_dim/P"/>
</dbReference>
<evidence type="ECO:0000256" key="3">
    <source>
        <dbReference type="ARBA" id="ARBA00022553"/>
    </source>
</evidence>
<dbReference type="InterPro" id="IPR005467">
    <property type="entry name" value="His_kinase_dom"/>
</dbReference>
<feature type="region of interest" description="Disordered" evidence="9">
    <location>
        <begin position="302"/>
        <end position="383"/>
    </location>
</feature>
<keyword evidence="6 12" id="KW-0418">Kinase</keyword>
<keyword evidence="4" id="KW-0808">Transferase</keyword>
<keyword evidence="7" id="KW-0067">ATP-binding</keyword>
<dbReference type="InterPro" id="IPR050482">
    <property type="entry name" value="Sensor_HK_TwoCompSys"/>
</dbReference>
<keyword evidence="10" id="KW-1133">Transmembrane helix</keyword>
<dbReference type="Pfam" id="PF07730">
    <property type="entry name" value="HisKA_3"/>
    <property type="match status" value="1"/>
</dbReference>
<dbReference type="SMART" id="SM00387">
    <property type="entry name" value="HATPase_c"/>
    <property type="match status" value="1"/>
</dbReference>
<feature type="compositionally biased region" description="Low complexity" evidence="9">
    <location>
        <begin position="361"/>
        <end position="383"/>
    </location>
</feature>
<reference evidence="12 13" key="1">
    <citation type="submission" date="2020-09" db="EMBL/GenBank/DDBJ databases">
        <title>Biosynthesis of the nuclear factor of activated T cells inhibitor NFAT-133 and its congeners in Streptomyces pactum.</title>
        <authorList>
            <person name="Zhou W."/>
            <person name="Posri P."/>
            <person name="Abugrain M.E."/>
            <person name="Weisberg A.J."/>
            <person name="Chang J.H."/>
            <person name="Mahmud T."/>
        </authorList>
    </citation>
    <scope>NUCLEOTIDE SEQUENCE [LARGE SCALE GENOMIC DNA]</scope>
    <source>
        <strain evidence="12 13">ATCC 27456</strain>
    </source>
</reference>
<feature type="domain" description="Histidine kinase" evidence="11">
    <location>
        <begin position="401"/>
        <end position="496"/>
    </location>
</feature>
<comment type="catalytic activity">
    <reaction evidence="1">
        <text>ATP + protein L-histidine = ADP + protein N-phospho-L-histidine.</text>
        <dbReference type="EC" id="2.7.13.3"/>
    </reaction>
</comment>
<evidence type="ECO:0000256" key="4">
    <source>
        <dbReference type="ARBA" id="ARBA00022679"/>
    </source>
</evidence>
<evidence type="ECO:0000256" key="10">
    <source>
        <dbReference type="SAM" id="Phobius"/>
    </source>
</evidence>
<dbReference type="InterPro" id="IPR036890">
    <property type="entry name" value="HATPase_C_sf"/>
</dbReference>
<evidence type="ECO:0000256" key="6">
    <source>
        <dbReference type="ARBA" id="ARBA00022777"/>
    </source>
</evidence>
<feature type="transmembrane region" description="Helical" evidence="10">
    <location>
        <begin position="87"/>
        <end position="107"/>
    </location>
</feature>
<accession>A0ABS0NHW0</accession>
<organism evidence="12 13">
    <name type="scientific">Streptomyces pactum</name>
    <dbReference type="NCBI Taxonomy" id="68249"/>
    <lineage>
        <taxon>Bacteria</taxon>
        <taxon>Bacillati</taxon>
        <taxon>Actinomycetota</taxon>
        <taxon>Actinomycetes</taxon>
        <taxon>Kitasatosporales</taxon>
        <taxon>Streptomycetaceae</taxon>
        <taxon>Streptomyces</taxon>
    </lineage>
</organism>
<evidence type="ECO:0000256" key="8">
    <source>
        <dbReference type="ARBA" id="ARBA00023012"/>
    </source>
</evidence>
<dbReference type="Gene3D" id="3.30.565.10">
    <property type="entry name" value="Histidine kinase-like ATPase, C-terminal domain"/>
    <property type="match status" value="1"/>
</dbReference>
<dbReference type="Pfam" id="PF02518">
    <property type="entry name" value="HATPase_c"/>
    <property type="match status" value="1"/>
</dbReference>
<dbReference type="InterPro" id="IPR055558">
    <property type="entry name" value="DUF7134"/>
</dbReference>
<keyword evidence="13" id="KW-1185">Reference proteome</keyword>
<protein>
    <recommendedName>
        <fullName evidence="2">histidine kinase</fullName>
        <ecNumber evidence="2">2.7.13.3</ecNumber>
    </recommendedName>
</protein>